<comment type="subcellular location">
    <subcellularLocation>
        <location evidence="5">Cell membrane</location>
        <topology evidence="5">Multi-pass membrane protein</topology>
    </subcellularLocation>
</comment>
<dbReference type="InterPro" id="IPR037185">
    <property type="entry name" value="EmrE-like"/>
</dbReference>
<dbReference type="Pfam" id="PF02694">
    <property type="entry name" value="UPF0060"/>
    <property type="match status" value="1"/>
</dbReference>
<dbReference type="InterPro" id="IPR003844">
    <property type="entry name" value="UPF0060"/>
</dbReference>
<organism evidence="6 7">
    <name type="scientific">Rhizobium gallicum bv. gallicum R602sp</name>
    <dbReference type="NCBI Taxonomy" id="1041138"/>
    <lineage>
        <taxon>Bacteria</taxon>
        <taxon>Pseudomonadati</taxon>
        <taxon>Pseudomonadota</taxon>
        <taxon>Alphaproteobacteria</taxon>
        <taxon>Hyphomicrobiales</taxon>
        <taxon>Rhizobiaceae</taxon>
        <taxon>Rhizobium/Agrobacterium group</taxon>
        <taxon>Rhizobium</taxon>
    </lineage>
</organism>
<evidence type="ECO:0000256" key="2">
    <source>
        <dbReference type="ARBA" id="ARBA00022692"/>
    </source>
</evidence>
<dbReference type="NCBIfam" id="NF002586">
    <property type="entry name" value="PRK02237.1"/>
    <property type="match status" value="1"/>
</dbReference>
<dbReference type="PANTHER" id="PTHR36116">
    <property type="entry name" value="UPF0060 MEMBRANE PROTEIN YNFA"/>
    <property type="match status" value="1"/>
</dbReference>
<keyword evidence="1 5" id="KW-1003">Cell membrane</keyword>
<accession>A0A0B4X254</accession>
<dbReference type="Proteomes" id="UP000031368">
    <property type="component" value="Chromosome"/>
</dbReference>
<dbReference type="HOGENOM" id="CLU_117653_1_1_5"/>
<keyword evidence="2 5" id="KW-0812">Transmembrane</keyword>
<feature type="transmembrane region" description="Helical" evidence="5">
    <location>
        <begin position="115"/>
        <end position="132"/>
    </location>
</feature>
<evidence type="ECO:0000256" key="4">
    <source>
        <dbReference type="ARBA" id="ARBA00023136"/>
    </source>
</evidence>
<evidence type="ECO:0000256" key="1">
    <source>
        <dbReference type="ARBA" id="ARBA00022475"/>
    </source>
</evidence>
<dbReference type="PANTHER" id="PTHR36116:SF1">
    <property type="entry name" value="UPF0060 MEMBRANE PROTEIN YNFA"/>
    <property type="match status" value="1"/>
</dbReference>
<feature type="transmembrane region" description="Helical" evidence="5">
    <location>
        <begin position="87"/>
        <end position="103"/>
    </location>
</feature>
<reference evidence="6 7" key="1">
    <citation type="submission" date="2013-11" db="EMBL/GenBank/DDBJ databases">
        <title>Complete genome sequence of Rhizobium gallicum bv. gallicum R602.</title>
        <authorList>
            <person name="Bustos P."/>
            <person name="Santamaria R.I."/>
            <person name="Lozano L."/>
            <person name="Acosta J.L."/>
            <person name="Ormeno-Orrillo E."/>
            <person name="Rogel M.A."/>
            <person name="Romero D."/>
            <person name="Cevallos M.A."/>
            <person name="Martinez-Romero E."/>
            <person name="Gonzalez V."/>
        </authorList>
    </citation>
    <scope>NUCLEOTIDE SEQUENCE [LARGE SCALE GENOMIC DNA]</scope>
    <source>
        <strain evidence="6 7">R602</strain>
    </source>
</reference>
<dbReference type="KEGG" id="rga:RGR602_CH01305"/>
<dbReference type="HAMAP" id="MF_00010">
    <property type="entry name" value="UPF0060"/>
    <property type="match status" value="1"/>
</dbReference>
<evidence type="ECO:0000313" key="6">
    <source>
        <dbReference type="EMBL" id="AJD40662.1"/>
    </source>
</evidence>
<evidence type="ECO:0000313" key="7">
    <source>
        <dbReference type="Proteomes" id="UP000031368"/>
    </source>
</evidence>
<protein>
    <submittedName>
        <fullName evidence="6">Uncharacterized protein</fullName>
    </submittedName>
</protein>
<evidence type="ECO:0000256" key="5">
    <source>
        <dbReference type="HAMAP-Rule" id="MF_00010"/>
    </source>
</evidence>
<comment type="similarity">
    <text evidence="5">Belongs to the UPF0060 family.</text>
</comment>
<dbReference type="AlphaFoldDB" id="A0A0B4X254"/>
<name>A0A0B4X254_9HYPH</name>
<evidence type="ECO:0000256" key="3">
    <source>
        <dbReference type="ARBA" id="ARBA00022989"/>
    </source>
</evidence>
<feature type="transmembrane region" description="Helical" evidence="5">
    <location>
        <begin position="29"/>
        <end position="52"/>
    </location>
</feature>
<dbReference type="GO" id="GO:0005886">
    <property type="term" value="C:plasma membrane"/>
    <property type="evidence" value="ECO:0007669"/>
    <property type="project" value="UniProtKB-SubCell"/>
</dbReference>
<sequence length="134" mass="14841">MTCRLYTQPGICVFSCWIFNRRFEGKGHLIYIIYAFAALFEIAGCFAFWAWLRLGKPIGWLAPGMVSLALFAWLLTLVPSEAAGRTFAAYGGIYVVASLVWLWLAENRVPDRWDIGGAAVCLAGTAIILFGPRS</sequence>
<proteinExistence type="inferred from homology"/>
<dbReference type="SUPFAM" id="SSF103481">
    <property type="entry name" value="Multidrug resistance efflux transporter EmrE"/>
    <property type="match status" value="1"/>
</dbReference>
<keyword evidence="4 5" id="KW-0472">Membrane</keyword>
<keyword evidence="7" id="KW-1185">Reference proteome</keyword>
<dbReference type="EMBL" id="CP006877">
    <property type="protein sequence ID" value="AJD40662.1"/>
    <property type="molecule type" value="Genomic_DNA"/>
</dbReference>
<gene>
    <name evidence="6" type="ORF">RGR602_CH01305</name>
</gene>
<feature type="transmembrane region" description="Helical" evidence="5">
    <location>
        <begin position="58"/>
        <end position="75"/>
    </location>
</feature>
<keyword evidence="3 5" id="KW-1133">Transmembrane helix</keyword>